<evidence type="ECO:0000313" key="2">
    <source>
        <dbReference type="EMBL" id="SHF33474.1"/>
    </source>
</evidence>
<dbReference type="Pfam" id="PF09651">
    <property type="entry name" value="Cas_APE2256"/>
    <property type="match status" value="1"/>
</dbReference>
<reference evidence="3" key="1">
    <citation type="submission" date="2016-11" db="EMBL/GenBank/DDBJ databases">
        <authorList>
            <person name="Varghese N."/>
            <person name="Submissions S."/>
        </authorList>
    </citation>
    <scope>NUCLEOTIDE SEQUENCE [LARGE SCALE GENOMIC DNA]</scope>
    <source>
        <strain evidence="3">DSM 9756</strain>
    </source>
</reference>
<accession>A0A1M5ATE6</accession>
<dbReference type="Proteomes" id="UP000184076">
    <property type="component" value="Unassembled WGS sequence"/>
</dbReference>
<proteinExistence type="predicted"/>
<dbReference type="Gene3D" id="3.40.50.10770">
    <property type="entry name" value="Hypothetical protein VC1899 like domain (Restriction endonuclease-like)"/>
    <property type="match status" value="1"/>
</dbReference>
<organism evidence="2 3">
    <name type="scientific">Desulfacinum infernum DSM 9756</name>
    <dbReference type="NCBI Taxonomy" id="1121391"/>
    <lineage>
        <taxon>Bacteria</taxon>
        <taxon>Pseudomonadati</taxon>
        <taxon>Thermodesulfobacteriota</taxon>
        <taxon>Syntrophobacteria</taxon>
        <taxon>Syntrophobacterales</taxon>
        <taxon>Syntrophobacteraceae</taxon>
        <taxon>Desulfacinum</taxon>
    </lineage>
</organism>
<feature type="domain" description="CRISPR system ring nuclease SSO1393-like" evidence="1">
    <location>
        <begin position="14"/>
        <end position="94"/>
    </location>
</feature>
<dbReference type="STRING" id="1121391.SAMN02745206_01782"/>
<gene>
    <name evidence="2" type="ORF">SAMN02745206_01782</name>
</gene>
<keyword evidence="3" id="KW-1185">Reference proteome</keyword>
<name>A0A1M5ATE6_9BACT</name>
<evidence type="ECO:0000259" key="1">
    <source>
        <dbReference type="Pfam" id="PF09651"/>
    </source>
</evidence>
<evidence type="ECO:0000313" key="3">
    <source>
        <dbReference type="Proteomes" id="UP000184076"/>
    </source>
</evidence>
<protein>
    <submittedName>
        <fullName evidence="2">Putative CRISPR-associated protein, APE2256 family</fullName>
    </submittedName>
</protein>
<sequence>MSTADAAAASAGTNTLAKLELAERDSLVLLHSDTPEGRYCAERLKTFYDGKVRDTVFVHIGKLGYGAAQFTSGLKALVDAAIRQVHEGRKKGFQTTL</sequence>
<dbReference type="AlphaFoldDB" id="A0A1M5ATE6"/>
<dbReference type="InterPro" id="IPR013442">
    <property type="entry name" value="SSO1393-like"/>
</dbReference>
<dbReference type="EMBL" id="FQVB01000015">
    <property type="protein sequence ID" value="SHF33474.1"/>
    <property type="molecule type" value="Genomic_DNA"/>
</dbReference>